<accession>A0A147KA72</accession>
<evidence type="ECO:0008006" key="4">
    <source>
        <dbReference type="Google" id="ProtNLM"/>
    </source>
</evidence>
<proteinExistence type="inferred from homology"/>
<name>A0A147KA72_9BACI</name>
<dbReference type="InterPro" id="IPR036102">
    <property type="entry name" value="OsmC/Ohrsf"/>
</dbReference>
<gene>
    <name evidence="2" type="ORF">Q75_04950</name>
</gene>
<evidence type="ECO:0000313" key="2">
    <source>
        <dbReference type="EMBL" id="KUP07583.1"/>
    </source>
</evidence>
<dbReference type="GO" id="GO:0006979">
    <property type="term" value="P:response to oxidative stress"/>
    <property type="evidence" value="ECO:0007669"/>
    <property type="project" value="InterPro"/>
</dbReference>
<dbReference type="AlphaFoldDB" id="A0A147KA72"/>
<sequence>MEELYSIYATAYGGQEGTVRSPNLKLNYQTPVELTDQPTPSTGTNPEELLACAYSICFQHALRQAFQVEKMEEKETEVTSHVSLSADKDDVGNQLSIIIDVKILGVIKEEAQVLIERAHSFCTFSKAFGDNIPVQVRRI</sequence>
<reference evidence="2 3" key="1">
    <citation type="journal article" date="2016" name="Front. Microbiol.">
        <title>Microevolution Analysis of Bacillus coahuilensis Unveils Differences in Phosphorus Acquisition Strategies and Their Regulation.</title>
        <authorList>
            <person name="Gomez-Lunar Z."/>
            <person name="Hernandez-Gonzalez I."/>
            <person name="Rodriguez-Torres M.D."/>
            <person name="Souza V."/>
            <person name="Olmedo-Alvarez G."/>
        </authorList>
    </citation>
    <scope>NUCLEOTIDE SEQUENCE [LARGE SCALE GENOMIC DNA]</scope>
    <source>
        <strain evidence="3">p1.1.43</strain>
    </source>
</reference>
<dbReference type="RefSeq" id="WP_059350608.1">
    <property type="nucleotide sequence ID" value="NZ_LDYG01000021.1"/>
</dbReference>
<dbReference type="InterPro" id="IPR003718">
    <property type="entry name" value="OsmC/Ohr_fam"/>
</dbReference>
<dbReference type="SUPFAM" id="SSF82784">
    <property type="entry name" value="OsmC-like"/>
    <property type="match status" value="1"/>
</dbReference>
<dbReference type="Pfam" id="PF02566">
    <property type="entry name" value="OsmC"/>
    <property type="match status" value="1"/>
</dbReference>
<dbReference type="Gene3D" id="3.30.300.20">
    <property type="match status" value="1"/>
</dbReference>
<dbReference type="NCBIfam" id="TIGR03561">
    <property type="entry name" value="organ_hyd_perox"/>
    <property type="match status" value="1"/>
</dbReference>
<dbReference type="InterPro" id="IPR015946">
    <property type="entry name" value="KH_dom-like_a/b"/>
</dbReference>
<dbReference type="PANTHER" id="PTHR33797">
    <property type="entry name" value="ORGANIC HYDROPEROXIDE RESISTANCE PROTEIN-LIKE"/>
    <property type="match status" value="1"/>
</dbReference>
<evidence type="ECO:0000313" key="3">
    <source>
        <dbReference type="Proteomes" id="UP000074108"/>
    </source>
</evidence>
<comment type="caution">
    <text evidence="2">The sequence shown here is derived from an EMBL/GenBank/DDBJ whole genome shotgun (WGS) entry which is preliminary data.</text>
</comment>
<dbReference type="PANTHER" id="PTHR33797:SF2">
    <property type="entry name" value="ORGANIC HYDROPEROXIDE RESISTANCE PROTEIN-LIKE"/>
    <property type="match status" value="1"/>
</dbReference>
<dbReference type="OrthoDB" id="9797508at2"/>
<keyword evidence="3" id="KW-1185">Reference proteome</keyword>
<organism evidence="2 3">
    <name type="scientific">Bacillus coahuilensis p1.1.43</name>
    <dbReference type="NCBI Taxonomy" id="1150625"/>
    <lineage>
        <taxon>Bacteria</taxon>
        <taxon>Bacillati</taxon>
        <taxon>Bacillota</taxon>
        <taxon>Bacilli</taxon>
        <taxon>Bacillales</taxon>
        <taxon>Bacillaceae</taxon>
        <taxon>Bacillus</taxon>
    </lineage>
</organism>
<dbReference type="PATRIC" id="fig|1150625.3.peg.1038"/>
<dbReference type="InterPro" id="IPR019953">
    <property type="entry name" value="OHR"/>
</dbReference>
<protein>
    <recommendedName>
        <fullName evidence="4">Osmotically inducible protein OsmC</fullName>
    </recommendedName>
</protein>
<comment type="similarity">
    <text evidence="1">Belongs to the OsmC/Ohr family.</text>
</comment>
<evidence type="ECO:0000256" key="1">
    <source>
        <dbReference type="ARBA" id="ARBA00007378"/>
    </source>
</evidence>
<dbReference type="EMBL" id="LDYG01000021">
    <property type="protein sequence ID" value="KUP07583.1"/>
    <property type="molecule type" value="Genomic_DNA"/>
</dbReference>
<dbReference type="Proteomes" id="UP000074108">
    <property type="component" value="Unassembled WGS sequence"/>
</dbReference>
<dbReference type="STRING" id="1150625.Q75_04950"/>